<dbReference type="AlphaFoldDB" id="A0A2K1QWS6"/>
<proteinExistence type="predicted"/>
<dbReference type="Pfam" id="PF01757">
    <property type="entry name" value="Acyl_transf_3"/>
    <property type="match status" value="1"/>
</dbReference>
<dbReference type="OrthoDB" id="5819582at2759"/>
<dbReference type="STRING" id="2082308.A0A2K1QWS6"/>
<keyword evidence="1" id="KW-0472">Membrane</keyword>
<name>A0A2K1QWS6_9PEZI</name>
<dbReference type="EMBL" id="NKHZ01000031">
    <property type="protein sequence ID" value="PNS19502.1"/>
    <property type="molecule type" value="Genomic_DNA"/>
</dbReference>
<keyword evidence="1" id="KW-0812">Transmembrane</keyword>
<feature type="domain" description="Acyltransferase 3" evidence="2">
    <location>
        <begin position="27"/>
        <end position="440"/>
    </location>
</feature>
<feature type="transmembrane region" description="Helical" evidence="1">
    <location>
        <begin position="238"/>
        <end position="258"/>
    </location>
</feature>
<organism evidence="3 4">
    <name type="scientific">Sphaceloma murrayae</name>
    <dbReference type="NCBI Taxonomy" id="2082308"/>
    <lineage>
        <taxon>Eukaryota</taxon>
        <taxon>Fungi</taxon>
        <taxon>Dikarya</taxon>
        <taxon>Ascomycota</taxon>
        <taxon>Pezizomycotina</taxon>
        <taxon>Dothideomycetes</taxon>
        <taxon>Dothideomycetidae</taxon>
        <taxon>Myriangiales</taxon>
        <taxon>Elsinoaceae</taxon>
        <taxon>Sphaceloma</taxon>
    </lineage>
</organism>
<comment type="caution">
    <text evidence="3">The sequence shown here is derived from an EMBL/GenBank/DDBJ whole genome shotgun (WGS) entry which is preliminary data.</text>
</comment>
<protein>
    <submittedName>
        <fullName evidence="3">LEC14B protein</fullName>
    </submittedName>
</protein>
<keyword evidence="4" id="KW-1185">Reference proteome</keyword>
<keyword evidence="1" id="KW-1133">Transmembrane helix</keyword>
<evidence type="ECO:0000313" key="3">
    <source>
        <dbReference type="EMBL" id="PNS19502.1"/>
    </source>
</evidence>
<accession>A0A2K1QWS6</accession>
<feature type="transmembrane region" description="Helical" evidence="1">
    <location>
        <begin position="270"/>
        <end position="297"/>
    </location>
</feature>
<evidence type="ECO:0000259" key="2">
    <source>
        <dbReference type="Pfam" id="PF01757"/>
    </source>
</evidence>
<dbReference type="InterPro" id="IPR050879">
    <property type="entry name" value="Acyltransferase_3"/>
</dbReference>
<dbReference type="InParanoid" id="A0A2K1QWS6"/>
<reference evidence="3 4" key="1">
    <citation type="submission" date="2017-06" db="EMBL/GenBank/DDBJ databases">
        <title>Draft genome sequence of a variant of Elsinoe murrayae.</title>
        <authorList>
            <person name="Cheng Q."/>
        </authorList>
    </citation>
    <scope>NUCLEOTIDE SEQUENCE [LARGE SCALE GENOMIC DNA]</scope>
    <source>
        <strain evidence="3 4">CQ-2017a</strain>
    </source>
</reference>
<feature type="transmembrane region" description="Helical" evidence="1">
    <location>
        <begin position="32"/>
        <end position="50"/>
    </location>
</feature>
<feature type="transmembrane region" description="Helical" evidence="1">
    <location>
        <begin position="101"/>
        <end position="123"/>
    </location>
</feature>
<dbReference type="PANTHER" id="PTHR23028">
    <property type="entry name" value="ACETYLTRANSFERASE"/>
    <property type="match status" value="1"/>
</dbReference>
<sequence>MLGSILDEFKLSIPQGQHHTTARGQTAWLDGLRGYAALLVFVCHFSIVYWNNLRYAFATVIPQYSIIPNGTYFPGGTPVWNGTNVTMEEPVLNTNPIQLPIIRLLTDGDPMVVIFFIVSGYSLSLKPVTLMRKGAAAHAKLLTSLASSVVRRPIRLLVPIICSTLIVVFAVVLGLYSHAARFASESEKFHRYFKGWAFEATPKVAESLNLQMEDWFYSMYDLLDFSTHFHWTMSRYDIHLWTIPVEFRCSLMLFITQLGTSQMSANSRLVTLTSFVILALTWGDMWEMALFWAGMLLCELDMTHPPSGSPGPLRKRWIFALFVSLYLLSMPMVWAPYTPFYAPLTWLHVRGLRGSEQSRFWQCLGAGLLMICVSRIHACKAFFSNSTARFLGRISYALYLVHGPILRSLGYSTAFSLWQIFGRETRAQYNFCVFLTALVVGPAVLVAANVFCKRVDEPIVRFARWAELQLMDATEDDTVLDGYTNGHFRGHEREQLMRERVSAEEQLERGLVGRPSLS</sequence>
<dbReference type="PANTHER" id="PTHR23028:SF134">
    <property type="entry name" value="PUTATIVE (AFU_ORTHOLOGUE AFUA_4G08520)-RELATED"/>
    <property type="match status" value="1"/>
</dbReference>
<feature type="transmembrane region" description="Helical" evidence="1">
    <location>
        <begin position="156"/>
        <end position="176"/>
    </location>
</feature>
<dbReference type="GO" id="GO:0016747">
    <property type="term" value="F:acyltransferase activity, transferring groups other than amino-acyl groups"/>
    <property type="evidence" value="ECO:0007669"/>
    <property type="project" value="InterPro"/>
</dbReference>
<feature type="transmembrane region" description="Helical" evidence="1">
    <location>
        <begin position="317"/>
        <end position="337"/>
    </location>
</feature>
<feature type="transmembrane region" description="Helical" evidence="1">
    <location>
        <begin position="429"/>
        <end position="451"/>
    </location>
</feature>
<feature type="transmembrane region" description="Helical" evidence="1">
    <location>
        <begin position="358"/>
        <end position="376"/>
    </location>
</feature>
<feature type="transmembrane region" description="Helical" evidence="1">
    <location>
        <begin position="396"/>
        <end position="417"/>
    </location>
</feature>
<dbReference type="Proteomes" id="UP000243797">
    <property type="component" value="Unassembled WGS sequence"/>
</dbReference>
<gene>
    <name evidence="3" type="ORF">CAC42_7346</name>
</gene>
<evidence type="ECO:0000256" key="1">
    <source>
        <dbReference type="SAM" id="Phobius"/>
    </source>
</evidence>
<dbReference type="InterPro" id="IPR002656">
    <property type="entry name" value="Acyl_transf_3_dom"/>
</dbReference>
<evidence type="ECO:0000313" key="4">
    <source>
        <dbReference type="Proteomes" id="UP000243797"/>
    </source>
</evidence>